<comment type="similarity">
    <text evidence="11 12">Belongs to the TonB-dependent receptor family.</text>
</comment>
<evidence type="ECO:0000256" key="10">
    <source>
        <dbReference type="ARBA" id="ARBA00023237"/>
    </source>
</evidence>
<keyword evidence="6" id="KW-0408">Iron</keyword>
<proteinExistence type="inferred from homology"/>
<protein>
    <submittedName>
        <fullName evidence="16">TonB-dependent receptor</fullName>
    </submittedName>
</protein>
<dbReference type="PROSITE" id="PS52016">
    <property type="entry name" value="TONB_DEPENDENT_REC_3"/>
    <property type="match status" value="1"/>
</dbReference>
<evidence type="ECO:0000256" key="6">
    <source>
        <dbReference type="ARBA" id="ARBA00023004"/>
    </source>
</evidence>
<evidence type="ECO:0000313" key="16">
    <source>
        <dbReference type="EMBL" id="TGD74311.1"/>
    </source>
</evidence>
<organism evidence="16 17">
    <name type="scientific">Mangrovimicrobium sediminis</name>
    <dbReference type="NCBI Taxonomy" id="2562682"/>
    <lineage>
        <taxon>Bacteria</taxon>
        <taxon>Pseudomonadati</taxon>
        <taxon>Pseudomonadota</taxon>
        <taxon>Gammaproteobacteria</taxon>
        <taxon>Cellvibrionales</taxon>
        <taxon>Halieaceae</taxon>
        <taxon>Mangrovimicrobium</taxon>
    </lineage>
</organism>
<keyword evidence="7" id="KW-0406">Ion transport</keyword>
<reference evidence="16 17" key="1">
    <citation type="submission" date="2019-04" db="EMBL/GenBank/DDBJ databases">
        <title>Taxonomy of novel Haliea sp. from mangrove soil of West Coast of India.</title>
        <authorList>
            <person name="Verma A."/>
            <person name="Kumar P."/>
            <person name="Krishnamurthi S."/>
        </authorList>
    </citation>
    <scope>NUCLEOTIDE SEQUENCE [LARGE SCALE GENOMIC DNA]</scope>
    <source>
        <strain evidence="16 17">SAOS-164</strain>
    </source>
</reference>
<keyword evidence="2 11" id="KW-0813">Transport</keyword>
<keyword evidence="8 12" id="KW-0798">TonB box</keyword>
<evidence type="ECO:0000256" key="4">
    <source>
        <dbReference type="ARBA" id="ARBA00022496"/>
    </source>
</evidence>
<dbReference type="EMBL" id="SRLE01000006">
    <property type="protein sequence ID" value="TGD74311.1"/>
    <property type="molecule type" value="Genomic_DNA"/>
</dbReference>
<evidence type="ECO:0000256" key="9">
    <source>
        <dbReference type="ARBA" id="ARBA00023136"/>
    </source>
</evidence>
<sequence>MRPIKQQAVSGPARAFHGRLALALAVSLAAGHAGVAVAQGARPGVNQVLLEEVIVTARKREESVQAVPLSVSAYSGDQLDALKVRDLQSLSVGMPNVALDDAATARGYANFAIRGLGINSSIVSIDPTVGVFVDGVYLGLPAGTVFDVFDLERIEVLRGPQGTLFGRNVTGGAVLISTRKPGEELEASVRAAIDGGDQGGLNKYLMGTIGGPITDTLGGKFTAYYNDDDGWFENEFTGDDFGAVEQTMFRGVGVWSPGERTELILRWEHAENDSDGPASQNHVNGSGVPGAFATFDRDSHDLSIDEEGYYNTETDFVTLEFNQDVAFGDGTITNIFGWRNYEAESRGDIDSQPVWLFHSGTWTEAEQFSNELRYSGTFADRAAVTTGLYYFTNDIDYHERRELLGIATGGIAPAAIFDGGGYYSVDTYAAFGALDYNLTDSLILNLGLRYTYEEKEAEVASLSQNISQGGAPTCNLVSPAPGEATCTPDFIDDEDWSSWSPKVGMTYELSDNSRVYGHWTRGFRSGGYNLRNTSFDPADVPGPFDEETVDNFELGYKSEWDRGRLNLALFYNEVEDMQRELNFAGPIGVIQLVRNTADAEILGVEVDGAFSITDTLLLTGSVGWIDASYSDVSADLNRDGVIDGADKALDLPRAAEWTYSIGLNHELALGDWGYLASRLSYAYRDDSAYTDDNLGYLLDQEILDAGIDFHSANGNWTVGIYGNNLLDDVKHGGDTQLPDTISGVPAGGTFAPLAKGRYYGVQVTWNL</sequence>
<evidence type="ECO:0000256" key="5">
    <source>
        <dbReference type="ARBA" id="ARBA00022692"/>
    </source>
</evidence>
<dbReference type="GO" id="GO:0009279">
    <property type="term" value="C:cell outer membrane"/>
    <property type="evidence" value="ECO:0007669"/>
    <property type="project" value="UniProtKB-SubCell"/>
</dbReference>
<keyword evidence="4" id="KW-0410">Iron transport</keyword>
<dbReference type="AlphaFoldDB" id="A0A4Z0M487"/>
<dbReference type="PANTHER" id="PTHR32552:SF81">
    <property type="entry name" value="TONB-DEPENDENT OUTER MEMBRANE RECEPTOR"/>
    <property type="match status" value="1"/>
</dbReference>
<keyword evidence="3 11" id="KW-1134">Transmembrane beta strand</keyword>
<feature type="chain" id="PRO_5021351672" evidence="13">
    <location>
        <begin position="39"/>
        <end position="767"/>
    </location>
</feature>
<evidence type="ECO:0000313" key="17">
    <source>
        <dbReference type="Proteomes" id="UP000298050"/>
    </source>
</evidence>
<dbReference type="InterPro" id="IPR039426">
    <property type="entry name" value="TonB-dep_rcpt-like"/>
</dbReference>
<feature type="domain" description="TonB-dependent receptor-like beta-barrel" evidence="14">
    <location>
        <begin position="280"/>
        <end position="725"/>
    </location>
</feature>
<dbReference type="InterPro" id="IPR000531">
    <property type="entry name" value="Beta-barrel_TonB"/>
</dbReference>
<dbReference type="Proteomes" id="UP000298050">
    <property type="component" value="Unassembled WGS sequence"/>
</dbReference>
<evidence type="ECO:0000256" key="2">
    <source>
        <dbReference type="ARBA" id="ARBA00022448"/>
    </source>
</evidence>
<evidence type="ECO:0000259" key="15">
    <source>
        <dbReference type="Pfam" id="PF07715"/>
    </source>
</evidence>
<evidence type="ECO:0000256" key="13">
    <source>
        <dbReference type="SAM" id="SignalP"/>
    </source>
</evidence>
<keyword evidence="9 11" id="KW-0472">Membrane</keyword>
<comment type="subcellular location">
    <subcellularLocation>
        <location evidence="1 11">Cell outer membrane</location>
        <topology evidence="1 11">Multi-pass membrane protein</topology>
    </subcellularLocation>
</comment>
<dbReference type="Pfam" id="PF07715">
    <property type="entry name" value="Plug"/>
    <property type="match status" value="1"/>
</dbReference>
<dbReference type="InterPro" id="IPR036942">
    <property type="entry name" value="Beta-barrel_TonB_sf"/>
</dbReference>
<feature type="domain" description="TonB-dependent receptor plug" evidence="15">
    <location>
        <begin position="64"/>
        <end position="173"/>
    </location>
</feature>
<dbReference type="RefSeq" id="WP_135443131.1">
    <property type="nucleotide sequence ID" value="NZ_SRLE01000006.1"/>
</dbReference>
<evidence type="ECO:0000256" key="3">
    <source>
        <dbReference type="ARBA" id="ARBA00022452"/>
    </source>
</evidence>
<evidence type="ECO:0000256" key="8">
    <source>
        <dbReference type="ARBA" id="ARBA00023077"/>
    </source>
</evidence>
<dbReference type="Gene3D" id="2.40.170.20">
    <property type="entry name" value="TonB-dependent receptor, beta-barrel domain"/>
    <property type="match status" value="1"/>
</dbReference>
<evidence type="ECO:0000256" key="1">
    <source>
        <dbReference type="ARBA" id="ARBA00004571"/>
    </source>
</evidence>
<evidence type="ECO:0000256" key="7">
    <source>
        <dbReference type="ARBA" id="ARBA00023065"/>
    </source>
</evidence>
<dbReference type="PANTHER" id="PTHR32552">
    <property type="entry name" value="FERRICHROME IRON RECEPTOR-RELATED"/>
    <property type="match status" value="1"/>
</dbReference>
<comment type="caution">
    <text evidence="16">The sequence shown here is derived from an EMBL/GenBank/DDBJ whole genome shotgun (WGS) entry which is preliminary data.</text>
</comment>
<evidence type="ECO:0000256" key="12">
    <source>
        <dbReference type="RuleBase" id="RU003357"/>
    </source>
</evidence>
<gene>
    <name evidence="16" type="ORF">E4634_09335</name>
</gene>
<keyword evidence="17" id="KW-1185">Reference proteome</keyword>
<keyword evidence="16" id="KW-0675">Receptor</keyword>
<keyword evidence="5 11" id="KW-0812">Transmembrane</keyword>
<dbReference type="InterPro" id="IPR012910">
    <property type="entry name" value="Plug_dom"/>
</dbReference>
<evidence type="ECO:0000259" key="14">
    <source>
        <dbReference type="Pfam" id="PF00593"/>
    </source>
</evidence>
<dbReference type="CDD" id="cd01347">
    <property type="entry name" value="ligand_gated_channel"/>
    <property type="match status" value="1"/>
</dbReference>
<feature type="signal peptide" evidence="13">
    <location>
        <begin position="1"/>
        <end position="38"/>
    </location>
</feature>
<keyword evidence="10 11" id="KW-0998">Cell outer membrane</keyword>
<dbReference type="Pfam" id="PF00593">
    <property type="entry name" value="TonB_dep_Rec_b-barrel"/>
    <property type="match status" value="1"/>
</dbReference>
<dbReference type="SUPFAM" id="SSF56935">
    <property type="entry name" value="Porins"/>
    <property type="match status" value="1"/>
</dbReference>
<evidence type="ECO:0000256" key="11">
    <source>
        <dbReference type="PROSITE-ProRule" id="PRU01360"/>
    </source>
</evidence>
<name>A0A4Z0M487_9GAMM</name>
<dbReference type="GO" id="GO:0006826">
    <property type="term" value="P:iron ion transport"/>
    <property type="evidence" value="ECO:0007669"/>
    <property type="project" value="UniProtKB-KW"/>
</dbReference>
<accession>A0A4Z0M487</accession>
<dbReference type="OrthoDB" id="7051185at2"/>
<keyword evidence="13" id="KW-0732">Signal</keyword>